<protein>
    <submittedName>
        <fullName evidence="1">Uncharacterized protein</fullName>
    </submittedName>
</protein>
<sequence length="224" mass="25107">MNVFPDRPSLITLEAHPRSHASAVIAILLEELRLPYELYLTESHLPQVPHLTDIRSNGAQIGLSDVVSIASYLVAQYDKEQRTISYRNRTKEATEIQRWVRLLSERSKTPAQAQAQRKAQTRRSSPSGDAQARESRLEVVRKMLHLYLLMEGRLQDRKSGGYLVGGKCTLADLIHFPAVAAAGSLDIDLERFTELTAWYNRLCGEGAVRRGMKAVNLEIGELVG</sequence>
<dbReference type="EMBL" id="JAOPJF010000105">
    <property type="protein sequence ID" value="KAK1139540.1"/>
    <property type="molecule type" value="Genomic_DNA"/>
</dbReference>
<evidence type="ECO:0000313" key="2">
    <source>
        <dbReference type="Proteomes" id="UP001177260"/>
    </source>
</evidence>
<evidence type="ECO:0000313" key="1">
    <source>
        <dbReference type="EMBL" id="KAK1139540.1"/>
    </source>
</evidence>
<dbReference type="Proteomes" id="UP001177260">
    <property type="component" value="Unassembled WGS sequence"/>
</dbReference>
<proteinExistence type="predicted"/>
<gene>
    <name evidence="1" type="ORF">N8T08_000680</name>
</gene>
<name>A0ACC3APS2_9EURO</name>
<reference evidence="1 2" key="1">
    <citation type="journal article" date="2023" name="ACS Omega">
        <title>Identification of the Neoaspergillic Acid Biosynthesis Gene Cluster by Establishing an In Vitro CRISPR-Ribonucleoprotein Genetic System in Aspergillus melleus.</title>
        <authorList>
            <person name="Yuan B."/>
            <person name="Grau M.F."/>
            <person name="Murata R.M."/>
            <person name="Torok T."/>
            <person name="Venkateswaran K."/>
            <person name="Stajich J.E."/>
            <person name="Wang C.C.C."/>
        </authorList>
    </citation>
    <scope>NUCLEOTIDE SEQUENCE [LARGE SCALE GENOMIC DNA]</scope>
    <source>
        <strain evidence="1 2">IMV 1140</strain>
    </source>
</reference>
<organism evidence="1 2">
    <name type="scientific">Aspergillus melleus</name>
    <dbReference type="NCBI Taxonomy" id="138277"/>
    <lineage>
        <taxon>Eukaryota</taxon>
        <taxon>Fungi</taxon>
        <taxon>Dikarya</taxon>
        <taxon>Ascomycota</taxon>
        <taxon>Pezizomycotina</taxon>
        <taxon>Eurotiomycetes</taxon>
        <taxon>Eurotiomycetidae</taxon>
        <taxon>Eurotiales</taxon>
        <taxon>Aspergillaceae</taxon>
        <taxon>Aspergillus</taxon>
        <taxon>Aspergillus subgen. Circumdati</taxon>
    </lineage>
</organism>
<accession>A0ACC3APS2</accession>
<keyword evidence="2" id="KW-1185">Reference proteome</keyword>
<comment type="caution">
    <text evidence="1">The sequence shown here is derived from an EMBL/GenBank/DDBJ whole genome shotgun (WGS) entry which is preliminary data.</text>
</comment>